<evidence type="ECO:0000256" key="3">
    <source>
        <dbReference type="ARBA" id="ARBA00022723"/>
    </source>
</evidence>
<proteinExistence type="inferred from homology"/>
<gene>
    <name evidence="6" type="ORF">BpHYR1_027825</name>
</gene>
<accession>A0A3M7RLM3</accession>
<evidence type="ECO:0000313" key="7">
    <source>
        <dbReference type="Proteomes" id="UP000276133"/>
    </source>
</evidence>
<dbReference type="Pfam" id="PF13344">
    <property type="entry name" value="Hydrolase_6"/>
    <property type="match status" value="1"/>
</dbReference>
<dbReference type="Gene3D" id="3.40.50.1000">
    <property type="entry name" value="HAD superfamily/HAD-like"/>
    <property type="match status" value="2"/>
</dbReference>
<dbReference type="Proteomes" id="UP000276133">
    <property type="component" value="Unassembled WGS sequence"/>
</dbReference>
<dbReference type="CDD" id="cd07509">
    <property type="entry name" value="HAD_PPase"/>
    <property type="match status" value="1"/>
</dbReference>
<evidence type="ECO:0000256" key="5">
    <source>
        <dbReference type="ARBA" id="ARBA00039666"/>
    </source>
</evidence>
<sequence length="259" mass="28737">MCSMKPIKAVLIDLSGTLHIEDEEIPGSVQALETLRNCGKFNIKFVTNTTKESKRKLHSLLENLKFKIDENEIFTSLTAARKLIESQQLRPMLFLEPNAFEDFEGINTENPNSVVIGLAPDMFDYENLNNAFRLLLDGAKLVGIHKAKYYKRKNGLALGPGAFISALEFSSGTTAEIVGKPSKDFFMSSISEFNVDPEECVMIGDDPSDDIEGAHNAGFHGILVMTGKYRKNSEKSLTKKPLLLADNFAHAVEYLLSIT</sequence>
<keyword evidence="3" id="KW-0479">Metal-binding</keyword>
<dbReference type="InterPro" id="IPR023214">
    <property type="entry name" value="HAD_sf"/>
</dbReference>
<organism evidence="6 7">
    <name type="scientific">Brachionus plicatilis</name>
    <name type="common">Marine rotifer</name>
    <name type="synonym">Brachionus muelleri</name>
    <dbReference type="NCBI Taxonomy" id="10195"/>
    <lineage>
        <taxon>Eukaryota</taxon>
        <taxon>Metazoa</taxon>
        <taxon>Spiralia</taxon>
        <taxon>Gnathifera</taxon>
        <taxon>Rotifera</taxon>
        <taxon>Eurotatoria</taxon>
        <taxon>Monogononta</taxon>
        <taxon>Pseudotrocha</taxon>
        <taxon>Ploima</taxon>
        <taxon>Brachionidae</taxon>
        <taxon>Brachionus</taxon>
    </lineage>
</organism>
<evidence type="ECO:0000256" key="2">
    <source>
        <dbReference type="ARBA" id="ARBA00007958"/>
    </source>
</evidence>
<evidence type="ECO:0000256" key="4">
    <source>
        <dbReference type="ARBA" id="ARBA00022842"/>
    </source>
</evidence>
<dbReference type="FunFam" id="3.40.50.1000:FF:000060">
    <property type="entry name" value="Haloacid dehalogenase-like hydrolase domain-containing protein 2"/>
    <property type="match status" value="1"/>
</dbReference>
<protein>
    <recommendedName>
        <fullName evidence="5">Haloacid dehalogenase-like hydrolase domain-containing protein 2</fullName>
    </recommendedName>
</protein>
<dbReference type="NCBIfam" id="TIGR01460">
    <property type="entry name" value="HAD-SF-IIA"/>
    <property type="match status" value="1"/>
</dbReference>
<comment type="cofactor">
    <cofactor evidence="1">
        <name>Mg(2+)</name>
        <dbReference type="ChEBI" id="CHEBI:18420"/>
    </cofactor>
</comment>
<dbReference type="GO" id="GO:0005737">
    <property type="term" value="C:cytoplasm"/>
    <property type="evidence" value="ECO:0007669"/>
    <property type="project" value="TreeGrafter"/>
</dbReference>
<comment type="similarity">
    <text evidence="2">Belongs to the HAD-like hydrolase superfamily.</text>
</comment>
<evidence type="ECO:0000313" key="6">
    <source>
        <dbReference type="EMBL" id="RNA24446.1"/>
    </source>
</evidence>
<dbReference type="EMBL" id="REGN01003115">
    <property type="protein sequence ID" value="RNA24446.1"/>
    <property type="molecule type" value="Genomic_DNA"/>
</dbReference>
<dbReference type="InterPro" id="IPR006357">
    <property type="entry name" value="HAD-SF_hydro_IIA"/>
</dbReference>
<dbReference type="GO" id="GO:0016791">
    <property type="term" value="F:phosphatase activity"/>
    <property type="evidence" value="ECO:0007669"/>
    <property type="project" value="InterPro"/>
</dbReference>
<name>A0A3M7RLM3_BRAPC</name>
<dbReference type="InterPro" id="IPR036412">
    <property type="entry name" value="HAD-like_sf"/>
</dbReference>
<dbReference type="AlphaFoldDB" id="A0A3M7RLM3"/>
<reference evidence="6 7" key="1">
    <citation type="journal article" date="2018" name="Sci. Rep.">
        <title>Genomic signatures of local adaptation to the degree of environmental predictability in rotifers.</title>
        <authorList>
            <person name="Franch-Gras L."/>
            <person name="Hahn C."/>
            <person name="Garcia-Roger E.M."/>
            <person name="Carmona M.J."/>
            <person name="Serra M."/>
            <person name="Gomez A."/>
        </authorList>
    </citation>
    <scope>NUCLEOTIDE SEQUENCE [LARGE SCALE GENOMIC DNA]</scope>
    <source>
        <strain evidence="6">HYR1</strain>
    </source>
</reference>
<evidence type="ECO:0000256" key="1">
    <source>
        <dbReference type="ARBA" id="ARBA00001946"/>
    </source>
</evidence>
<dbReference type="NCBIfam" id="TIGR01458">
    <property type="entry name" value="HAD-SF-IIA-hyp3"/>
    <property type="match status" value="1"/>
</dbReference>
<keyword evidence="6" id="KW-0378">Hydrolase</keyword>
<dbReference type="Pfam" id="PF13242">
    <property type="entry name" value="Hydrolase_like"/>
    <property type="match status" value="1"/>
</dbReference>
<dbReference type="PANTHER" id="PTHR19288">
    <property type="entry name" value="4-NITROPHENYLPHOSPHATASE-RELATED"/>
    <property type="match status" value="1"/>
</dbReference>
<dbReference type="OrthoDB" id="426235at2759"/>
<comment type="caution">
    <text evidence="6">The sequence shown here is derived from an EMBL/GenBank/DDBJ whole genome shotgun (WGS) entry which is preliminary data.</text>
</comment>
<dbReference type="InterPro" id="IPR006355">
    <property type="entry name" value="LHPP/HDHD2"/>
</dbReference>
<dbReference type="SUPFAM" id="SSF56784">
    <property type="entry name" value="HAD-like"/>
    <property type="match status" value="1"/>
</dbReference>
<dbReference type="GO" id="GO:0046872">
    <property type="term" value="F:metal ion binding"/>
    <property type="evidence" value="ECO:0007669"/>
    <property type="project" value="UniProtKB-KW"/>
</dbReference>
<dbReference type="PANTHER" id="PTHR19288:SF46">
    <property type="entry name" value="HALOACID DEHALOGENASE-LIKE HYDROLASE DOMAIN-CONTAINING PROTEIN 2"/>
    <property type="match status" value="1"/>
</dbReference>
<keyword evidence="4" id="KW-0460">Magnesium</keyword>
<dbReference type="STRING" id="10195.A0A3M7RLM3"/>
<keyword evidence="7" id="KW-1185">Reference proteome</keyword>